<proteinExistence type="predicted"/>
<reference evidence="1" key="2">
    <citation type="journal article" date="2015" name="Data Brief">
        <title>Shoot transcriptome of the giant reed, Arundo donax.</title>
        <authorList>
            <person name="Barrero R.A."/>
            <person name="Guerrero F.D."/>
            <person name="Moolhuijzen P."/>
            <person name="Goolsby J.A."/>
            <person name="Tidwell J."/>
            <person name="Bellgard S.E."/>
            <person name="Bellgard M.I."/>
        </authorList>
    </citation>
    <scope>NUCLEOTIDE SEQUENCE</scope>
    <source>
        <tissue evidence="1">Shoot tissue taken approximately 20 cm above the soil surface</tissue>
    </source>
</reference>
<reference evidence="1" key="1">
    <citation type="submission" date="2014-09" db="EMBL/GenBank/DDBJ databases">
        <authorList>
            <person name="Magalhaes I.L.F."/>
            <person name="Oliveira U."/>
            <person name="Santos F.R."/>
            <person name="Vidigal T.H.D.A."/>
            <person name="Brescovit A.D."/>
            <person name="Santos A.J."/>
        </authorList>
    </citation>
    <scope>NUCLEOTIDE SEQUENCE</scope>
    <source>
        <tissue evidence="1">Shoot tissue taken approximately 20 cm above the soil surface</tissue>
    </source>
</reference>
<sequence length="76" mass="8898">MDLSRGKRWEIVGTKINLYLLHYYYYTSKFDQWSIGPPDAYEEQGRLLFALITLGDLVLRASGISVCYPWFTKLLC</sequence>
<dbReference type="EMBL" id="GBRH01272927">
    <property type="protein sequence ID" value="JAD24968.1"/>
    <property type="molecule type" value="Transcribed_RNA"/>
</dbReference>
<organism evidence="1">
    <name type="scientific">Arundo donax</name>
    <name type="common">Giant reed</name>
    <name type="synonym">Donax arundinaceus</name>
    <dbReference type="NCBI Taxonomy" id="35708"/>
    <lineage>
        <taxon>Eukaryota</taxon>
        <taxon>Viridiplantae</taxon>
        <taxon>Streptophyta</taxon>
        <taxon>Embryophyta</taxon>
        <taxon>Tracheophyta</taxon>
        <taxon>Spermatophyta</taxon>
        <taxon>Magnoliopsida</taxon>
        <taxon>Liliopsida</taxon>
        <taxon>Poales</taxon>
        <taxon>Poaceae</taxon>
        <taxon>PACMAD clade</taxon>
        <taxon>Arundinoideae</taxon>
        <taxon>Arundineae</taxon>
        <taxon>Arundo</taxon>
    </lineage>
</organism>
<dbReference type="AlphaFoldDB" id="A0A0A8YGN1"/>
<protein>
    <submittedName>
        <fullName evidence="1">Uncharacterized protein</fullName>
    </submittedName>
</protein>
<accession>A0A0A8YGN1</accession>
<name>A0A0A8YGN1_ARUDO</name>
<evidence type="ECO:0000313" key="1">
    <source>
        <dbReference type="EMBL" id="JAD24968.1"/>
    </source>
</evidence>